<organism evidence="13 14">
    <name type="scientific">Gemmatimonas phototrophica</name>
    <dbReference type="NCBI Taxonomy" id="1379270"/>
    <lineage>
        <taxon>Bacteria</taxon>
        <taxon>Pseudomonadati</taxon>
        <taxon>Gemmatimonadota</taxon>
        <taxon>Gemmatimonadia</taxon>
        <taxon>Gemmatimonadales</taxon>
        <taxon>Gemmatimonadaceae</taxon>
        <taxon>Gemmatimonas</taxon>
    </lineage>
</organism>
<dbReference type="Gene3D" id="2.40.170.20">
    <property type="entry name" value="TonB-dependent receptor, beta-barrel domain"/>
    <property type="match status" value="1"/>
</dbReference>
<gene>
    <name evidence="13" type="ORF">GEMMAAP_16440</name>
</gene>
<evidence type="ECO:0000256" key="4">
    <source>
        <dbReference type="ARBA" id="ARBA00022692"/>
    </source>
</evidence>
<dbReference type="InterPro" id="IPR000531">
    <property type="entry name" value="Beta-barrel_TonB"/>
</dbReference>
<evidence type="ECO:0000313" key="14">
    <source>
        <dbReference type="Proteomes" id="UP000076404"/>
    </source>
</evidence>
<keyword evidence="6 8" id="KW-0472">Membrane</keyword>
<reference evidence="13 14" key="2">
    <citation type="journal article" date="2016" name="Environ. Microbiol. Rep.">
        <title>Metagenomic evidence for the presence of phototrophic Gemmatimonadetes bacteria in diverse environments.</title>
        <authorList>
            <person name="Zeng Y."/>
            <person name="Baumbach J."/>
            <person name="Barbosa E.G."/>
            <person name="Azevedo V."/>
            <person name="Zhang C."/>
            <person name="Koblizek M."/>
        </authorList>
    </citation>
    <scope>NUCLEOTIDE SEQUENCE [LARGE SCALE GENOMIC DNA]</scope>
    <source>
        <strain evidence="13 14">AP64</strain>
    </source>
</reference>
<evidence type="ECO:0000256" key="1">
    <source>
        <dbReference type="ARBA" id="ARBA00004571"/>
    </source>
</evidence>
<dbReference type="InterPro" id="IPR008969">
    <property type="entry name" value="CarboxyPept-like_regulatory"/>
</dbReference>
<name>A0A143BN55_9BACT</name>
<reference evidence="13 14" key="1">
    <citation type="journal article" date="2014" name="Proc. Natl. Acad. Sci. U.S.A.">
        <title>Functional type 2 photosynthetic reaction centers found in the rare bacterial phylum Gemmatimonadetes.</title>
        <authorList>
            <person name="Zeng Y."/>
            <person name="Feng F."/>
            <person name="Medova H."/>
            <person name="Dean J."/>
            <person name="Koblizek M."/>
        </authorList>
    </citation>
    <scope>NUCLEOTIDE SEQUENCE [LARGE SCALE GENOMIC DNA]</scope>
    <source>
        <strain evidence="13 14">AP64</strain>
    </source>
</reference>
<protein>
    <recommendedName>
        <fullName evidence="15">SusC/RagA family TonB-linked outer membrane protein</fullName>
    </recommendedName>
</protein>
<dbReference type="EMBL" id="CP011454">
    <property type="protein sequence ID" value="AMW05952.1"/>
    <property type="molecule type" value="Genomic_DNA"/>
</dbReference>
<dbReference type="Gene3D" id="2.60.40.1120">
    <property type="entry name" value="Carboxypeptidase-like, regulatory domain"/>
    <property type="match status" value="1"/>
</dbReference>
<keyword evidence="3 8" id="KW-1134">Transmembrane beta strand</keyword>
<dbReference type="SUPFAM" id="SSF49464">
    <property type="entry name" value="Carboxypeptidase regulatory domain-like"/>
    <property type="match status" value="1"/>
</dbReference>
<evidence type="ECO:0000256" key="7">
    <source>
        <dbReference type="ARBA" id="ARBA00023237"/>
    </source>
</evidence>
<dbReference type="AlphaFoldDB" id="A0A143BN55"/>
<evidence type="ECO:0000259" key="11">
    <source>
        <dbReference type="Pfam" id="PF00593"/>
    </source>
</evidence>
<keyword evidence="7 8" id="KW-0998">Cell outer membrane</keyword>
<dbReference type="NCBIfam" id="TIGR04057">
    <property type="entry name" value="SusC_RagA_signa"/>
    <property type="match status" value="1"/>
</dbReference>
<dbReference type="InterPro" id="IPR036942">
    <property type="entry name" value="Beta-barrel_TonB_sf"/>
</dbReference>
<evidence type="ECO:0000256" key="3">
    <source>
        <dbReference type="ARBA" id="ARBA00022452"/>
    </source>
</evidence>
<feature type="domain" description="TonB-dependent receptor plug" evidence="12">
    <location>
        <begin position="115"/>
        <end position="250"/>
    </location>
</feature>
<evidence type="ECO:0000256" key="10">
    <source>
        <dbReference type="SAM" id="SignalP"/>
    </source>
</evidence>
<evidence type="ECO:0000256" key="8">
    <source>
        <dbReference type="PROSITE-ProRule" id="PRU01360"/>
    </source>
</evidence>
<evidence type="ECO:0000313" key="13">
    <source>
        <dbReference type="EMBL" id="AMW05952.1"/>
    </source>
</evidence>
<dbReference type="eggNOG" id="COG4771">
    <property type="taxonomic scope" value="Bacteria"/>
</dbReference>
<evidence type="ECO:0000256" key="2">
    <source>
        <dbReference type="ARBA" id="ARBA00022448"/>
    </source>
</evidence>
<dbReference type="InterPro" id="IPR012910">
    <property type="entry name" value="Plug_dom"/>
</dbReference>
<feature type="domain" description="TonB-dependent receptor-like beta-barrel" evidence="11">
    <location>
        <begin position="415"/>
        <end position="789"/>
    </location>
</feature>
<dbReference type="Pfam" id="PF00593">
    <property type="entry name" value="TonB_dep_Rec_b-barrel"/>
    <property type="match status" value="1"/>
</dbReference>
<comment type="subcellular location">
    <subcellularLocation>
        <location evidence="1 8">Cell outer membrane</location>
        <topology evidence="1 8">Multi-pass membrane protein</topology>
    </subcellularLocation>
</comment>
<evidence type="ECO:0000256" key="5">
    <source>
        <dbReference type="ARBA" id="ARBA00023077"/>
    </source>
</evidence>
<dbReference type="NCBIfam" id="TIGR04056">
    <property type="entry name" value="OMP_RagA_SusC"/>
    <property type="match status" value="1"/>
</dbReference>
<dbReference type="PROSITE" id="PS52016">
    <property type="entry name" value="TONB_DEPENDENT_REC_3"/>
    <property type="match status" value="1"/>
</dbReference>
<dbReference type="InterPro" id="IPR037066">
    <property type="entry name" value="Plug_dom_sf"/>
</dbReference>
<evidence type="ECO:0008006" key="15">
    <source>
        <dbReference type="Google" id="ProtNLM"/>
    </source>
</evidence>
<dbReference type="RefSeq" id="WP_026848319.1">
    <property type="nucleotide sequence ID" value="NZ_CP011454.1"/>
</dbReference>
<feature type="chain" id="PRO_5007507014" description="SusC/RagA family TonB-linked outer membrane protein" evidence="10">
    <location>
        <begin position="22"/>
        <end position="1025"/>
    </location>
</feature>
<accession>A0A143BN55</accession>
<evidence type="ECO:0000256" key="9">
    <source>
        <dbReference type="RuleBase" id="RU003357"/>
    </source>
</evidence>
<dbReference type="InterPro" id="IPR039426">
    <property type="entry name" value="TonB-dep_rcpt-like"/>
</dbReference>
<dbReference type="STRING" id="1379270.GEMMAAP_16440"/>
<dbReference type="SUPFAM" id="SSF56935">
    <property type="entry name" value="Porins"/>
    <property type="match status" value="1"/>
</dbReference>
<sequence length="1025" mass="111077">MHTRIHAVLLATFLAASSLDAQQRTVTGTVTRDGSVPLSGVSVVVKGTSQITQTNTRGTYSITVTQGQTLQFRLIGYVPQERLVGTAATINIELEKNAANLDAMVVTALGQTATKRSLGSAQQTVSGPEIAQTGRENFINALAGRVAGVDVTSSSGVPGSSSSITIRGVSSISGSNQPLMIVDGLPLDNKTLNTGVLASDAPGSATAFSNRGVDFTNRAADINPEDIESLVVLKGPEAAALYGIDAANGAIVITTRRGKAGTGGFEYSNWVRMDATRAQPEIQQIYGPTTNTGGTLGSFQYFGAPYAAGTQFFDNVDGFFRTAISQQHVLTFSGASPDNRVNYRISGNLNRNNGVIPGSDLTRINLTGASQAQVNKYLKADLSMLYMQSENNQPEKGGNGPLLGLLLWPQTDDASDFLSPAGTRRRITTLAANSETDNPYFSISRNKIDARTTRFFPNLGLTVTPFSWGYIKTNIGVDNYTNSNLIVRHPESAVGFNNNGILDNAVDVTRNINTQTLFNINRRDVGKNFSFSGLLGHALSDSKSTVNAESGRNWLDPNFVSINNTDVATRFARTTIAQRRLVSVFGQAQVGFKDLWFVTVTGRNDWTSTIPVERNSFFYPSVQSSFILSDAVPAIGRHMTLKLRSSWAQVGRDARPYAYRPALESKTTTGGGYGYGFTGPNLGLKPEFAESAEGGFEMSMFDDRLGLDATYYSKQTRDQIVNDIRGSYGTGFILFNLNGARTKNTGVEVVARAMPVRTNNLSWEVIANYEQAKGRVVALPNALPESYVSDTWLYGNIRNGVAPRLSTRSMTGLFYQRNTEGKLLIDPTTGLPIRSTAFIDAGYDRQPLWTMGVTNNIKYKKATISMLWDFRRGGDVFNATQHLLTARGLSMQTLDRETPRIIPGVLRDGKQNSATPTPNNIVVIPQVQPGFYTAMSEELFVEKNINWVRLRDITVRMELPGKYLQARRASAFVRGTDLLLFTNYSGLDPIVNGNTAAVGGSGAVGIDFGNFPMPRGFSFGITLGY</sequence>
<comment type="similarity">
    <text evidence="8 9">Belongs to the TonB-dependent receptor family.</text>
</comment>
<dbReference type="GO" id="GO:0009279">
    <property type="term" value="C:cell outer membrane"/>
    <property type="evidence" value="ECO:0007669"/>
    <property type="project" value="UniProtKB-SubCell"/>
</dbReference>
<feature type="signal peptide" evidence="10">
    <location>
        <begin position="1"/>
        <end position="21"/>
    </location>
</feature>
<dbReference type="KEGG" id="gph:GEMMAAP_16440"/>
<dbReference type="Proteomes" id="UP000076404">
    <property type="component" value="Chromosome"/>
</dbReference>
<proteinExistence type="inferred from homology"/>
<evidence type="ECO:0000256" key="6">
    <source>
        <dbReference type="ARBA" id="ARBA00023136"/>
    </source>
</evidence>
<dbReference type="InterPro" id="IPR023997">
    <property type="entry name" value="TonB-dep_OMP_SusC/RagA_CS"/>
</dbReference>
<dbReference type="InterPro" id="IPR023996">
    <property type="entry name" value="TonB-dep_OMP_SusC/RagA"/>
</dbReference>
<dbReference type="Pfam" id="PF13715">
    <property type="entry name" value="CarbopepD_reg_2"/>
    <property type="match status" value="1"/>
</dbReference>
<evidence type="ECO:0000259" key="12">
    <source>
        <dbReference type="Pfam" id="PF07715"/>
    </source>
</evidence>
<keyword evidence="4 8" id="KW-0812">Transmembrane</keyword>
<dbReference type="Pfam" id="PF07715">
    <property type="entry name" value="Plug"/>
    <property type="match status" value="1"/>
</dbReference>
<dbReference type="Gene3D" id="2.170.130.10">
    <property type="entry name" value="TonB-dependent receptor, plug domain"/>
    <property type="match status" value="1"/>
</dbReference>
<keyword evidence="2 8" id="KW-0813">Transport</keyword>
<keyword evidence="10" id="KW-0732">Signal</keyword>
<keyword evidence="14" id="KW-1185">Reference proteome</keyword>
<keyword evidence="5 9" id="KW-0798">TonB box</keyword>